<dbReference type="InterPro" id="IPR012094">
    <property type="entry name" value="tRNA_Ile_lys_synt"/>
</dbReference>
<dbReference type="Pfam" id="PF09179">
    <property type="entry name" value="TilS"/>
    <property type="match status" value="1"/>
</dbReference>
<evidence type="ECO:0000259" key="9">
    <source>
        <dbReference type="SMART" id="SM00977"/>
    </source>
</evidence>
<dbReference type="NCBIfam" id="TIGR02432">
    <property type="entry name" value="lysidine_TilS_N"/>
    <property type="match status" value="1"/>
</dbReference>
<keyword evidence="4 8" id="KW-0819">tRNA processing</keyword>
<evidence type="ECO:0000256" key="4">
    <source>
        <dbReference type="ARBA" id="ARBA00022694"/>
    </source>
</evidence>
<dbReference type="PANTHER" id="PTHR43033">
    <property type="entry name" value="TRNA(ILE)-LYSIDINE SYNTHASE-RELATED"/>
    <property type="match status" value="1"/>
</dbReference>
<evidence type="ECO:0000256" key="1">
    <source>
        <dbReference type="ARBA" id="ARBA00004496"/>
    </source>
</evidence>
<comment type="similarity">
    <text evidence="8">Belongs to the tRNA(Ile)-lysidine synthase family.</text>
</comment>
<dbReference type="Pfam" id="PF01171">
    <property type="entry name" value="ATP_bind_3"/>
    <property type="match status" value="1"/>
</dbReference>
<name>A0A2T5PCF6_9PSED</name>
<dbReference type="GO" id="GO:0006400">
    <property type="term" value="P:tRNA modification"/>
    <property type="evidence" value="ECO:0007669"/>
    <property type="project" value="UniProtKB-UniRule"/>
</dbReference>
<dbReference type="Gene3D" id="3.40.50.620">
    <property type="entry name" value="HUPs"/>
    <property type="match status" value="1"/>
</dbReference>
<dbReference type="InterPro" id="IPR014729">
    <property type="entry name" value="Rossmann-like_a/b/a_fold"/>
</dbReference>
<comment type="catalytic activity">
    <reaction evidence="7 8">
        <text>cytidine(34) in tRNA(Ile2) + L-lysine + ATP = lysidine(34) in tRNA(Ile2) + AMP + diphosphate + H(+)</text>
        <dbReference type="Rhea" id="RHEA:43744"/>
        <dbReference type="Rhea" id="RHEA-COMP:10625"/>
        <dbReference type="Rhea" id="RHEA-COMP:10670"/>
        <dbReference type="ChEBI" id="CHEBI:15378"/>
        <dbReference type="ChEBI" id="CHEBI:30616"/>
        <dbReference type="ChEBI" id="CHEBI:32551"/>
        <dbReference type="ChEBI" id="CHEBI:33019"/>
        <dbReference type="ChEBI" id="CHEBI:82748"/>
        <dbReference type="ChEBI" id="CHEBI:83665"/>
        <dbReference type="ChEBI" id="CHEBI:456215"/>
        <dbReference type="EC" id="6.3.4.19"/>
    </reaction>
</comment>
<dbReference type="HAMAP" id="MF_01161">
    <property type="entry name" value="tRNA_Ile_lys_synt"/>
    <property type="match status" value="1"/>
</dbReference>
<dbReference type="Gene3D" id="1.20.59.20">
    <property type="match status" value="1"/>
</dbReference>
<dbReference type="SUPFAM" id="SSF82829">
    <property type="entry name" value="MesJ substrate recognition domain-like"/>
    <property type="match status" value="1"/>
</dbReference>
<dbReference type="Proteomes" id="UP000244064">
    <property type="component" value="Unassembled WGS sequence"/>
</dbReference>
<keyword evidence="6 8" id="KW-0067">ATP-binding</keyword>
<dbReference type="EMBL" id="QASN01000007">
    <property type="protein sequence ID" value="PTU75411.1"/>
    <property type="molecule type" value="Genomic_DNA"/>
</dbReference>
<evidence type="ECO:0000256" key="6">
    <source>
        <dbReference type="ARBA" id="ARBA00022840"/>
    </source>
</evidence>
<comment type="domain">
    <text evidence="8">The N-terminal region contains the highly conserved SGGXDS motif, predicted to be a P-loop motif involved in ATP binding.</text>
</comment>
<evidence type="ECO:0000313" key="11">
    <source>
        <dbReference type="Proteomes" id="UP000244064"/>
    </source>
</evidence>
<comment type="subcellular location">
    <subcellularLocation>
        <location evidence="1 8">Cytoplasm</location>
    </subcellularLocation>
</comment>
<dbReference type="InterPro" id="IPR012796">
    <property type="entry name" value="Lysidine-tRNA-synth_C"/>
</dbReference>
<evidence type="ECO:0000256" key="5">
    <source>
        <dbReference type="ARBA" id="ARBA00022741"/>
    </source>
</evidence>
<comment type="caution">
    <text evidence="10">The sequence shown here is derived from an EMBL/GenBank/DDBJ whole genome shotgun (WGS) entry which is preliminary data.</text>
</comment>
<evidence type="ECO:0000256" key="2">
    <source>
        <dbReference type="ARBA" id="ARBA00022490"/>
    </source>
</evidence>
<protein>
    <recommendedName>
        <fullName evidence="8">tRNA(Ile)-lysidine synthase</fullName>
        <ecNumber evidence="8">6.3.4.19</ecNumber>
    </recommendedName>
    <alternativeName>
        <fullName evidence="8">tRNA(Ile)-2-lysyl-cytidine synthase</fullName>
    </alternativeName>
    <alternativeName>
        <fullName evidence="8">tRNA(Ile)-lysidine synthetase</fullName>
    </alternativeName>
</protein>
<sequence>MSLETRLLSCVQPWIDAPAWRVALSGGLDSSVLLHLLARLSHVQQLPPLSAIHIHHGLQAQADAWAEHCQQLCAGLGVPLEIVRVRVEGGASLERAAREARYAAFRERLGVDELLLTAQHLDDQAETLLFRLLRGAGVRGLAGMPPVRALGAGKLARPLLGVTRQELHSYASVHQLSWVEDPSNENLHYSRNYLRRRVMPVLTERWPQSASALGRTAMHLREAQLLLDERADEDLAQAASTAPFSWLTCPSLDMTVLSALSPARQRNTLRRWLDLLGTAMPDSDHWAGWDALRDAAVDAQPVWRLAGSELRRSGARVYWLSGDWCAEPPQPAAWDFVGGAQQLPGNGSLTLQGQGELPGLLQVRYRQGGERLVLAGRRQRDLKRLLNESGLPAFVRARLPLLWRGDELLAVANLPLLSDLTGSGLRLIWTPPGAAHDQAVLPPSQV</sequence>
<keyword evidence="2 8" id="KW-0963">Cytoplasm</keyword>
<keyword evidence="5 8" id="KW-0547">Nucleotide-binding</keyword>
<dbReference type="PANTHER" id="PTHR43033:SF1">
    <property type="entry name" value="TRNA(ILE)-LYSIDINE SYNTHASE-RELATED"/>
    <property type="match status" value="1"/>
</dbReference>
<dbReference type="CDD" id="cd01992">
    <property type="entry name" value="TilS_N"/>
    <property type="match status" value="1"/>
</dbReference>
<dbReference type="GO" id="GO:0005524">
    <property type="term" value="F:ATP binding"/>
    <property type="evidence" value="ECO:0007669"/>
    <property type="project" value="UniProtKB-UniRule"/>
</dbReference>
<keyword evidence="3 8" id="KW-0436">Ligase</keyword>
<dbReference type="SUPFAM" id="SSF56037">
    <property type="entry name" value="PheT/TilS domain"/>
    <property type="match status" value="1"/>
</dbReference>
<reference evidence="10 11" key="1">
    <citation type="submission" date="2018-04" db="EMBL/GenBank/DDBJ databases">
        <title>Pseudomonas sp. nov., isolated from mangrove soil.</title>
        <authorList>
            <person name="Chen C."/>
        </authorList>
    </citation>
    <scope>NUCLEOTIDE SEQUENCE [LARGE SCALE GENOMIC DNA]</scope>
    <source>
        <strain evidence="10 11">TC-11</strain>
    </source>
</reference>
<dbReference type="OrthoDB" id="9807403at2"/>
<keyword evidence="11" id="KW-1185">Reference proteome</keyword>
<evidence type="ECO:0000256" key="7">
    <source>
        <dbReference type="ARBA" id="ARBA00048539"/>
    </source>
</evidence>
<dbReference type="AlphaFoldDB" id="A0A2T5PCF6"/>
<dbReference type="SMART" id="SM00977">
    <property type="entry name" value="TilS_C"/>
    <property type="match status" value="1"/>
</dbReference>
<evidence type="ECO:0000256" key="8">
    <source>
        <dbReference type="HAMAP-Rule" id="MF_01161"/>
    </source>
</evidence>
<evidence type="ECO:0000313" key="10">
    <source>
        <dbReference type="EMBL" id="PTU75411.1"/>
    </source>
</evidence>
<evidence type="ECO:0000256" key="3">
    <source>
        <dbReference type="ARBA" id="ARBA00022598"/>
    </source>
</evidence>
<proteinExistence type="inferred from homology"/>
<dbReference type="GO" id="GO:0032267">
    <property type="term" value="F:tRNA(Ile)-lysidine synthase activity"/>
    <property type="evidence" value="ECO:0007669"/>
    <property type="project" value="UniProtKB-EC"/>
</dbReference>
<dbReference type="InterPro" id="IPR011063">
    <property type="entry name" value="TilS/TtcA_N"/>
</dbReference>
<dbReference type="GO" id="GO:0005737">
    <property type="term" value="C:cytoplasm"/>
    <property type="evidence" value="ECO:0007669"/>
    <property type="project" value="UniProtKB-SubCell"/>
</dbReference>
<dbReference type="InterPro" id="IPR012795">
    <property type="entry name" value="tRNA_Ile_lys_synt_N"/>
</dbReference>
<dbReference type="NCBIfam" id="TIGR02433">
    <property type="entry name" value="lysidine_TilS_C"/>
    <property type="match status" value="1"/>
</dbReference>
<dbReference type="RefSeq" id="WP_108105686.1">
    <property type="nucleotide sequence ID" value="NZ_QASN01000007.1"/>
</dbReference>
<organism evidence="10 11">
    <name type="scientific">Pseudomonas mangrovi</name>
    <dbReference type="NCBI Taxonomy" id="2161748"/>
    <lineage>
        <taxon>Bacteria</taxon>
        <taxon>Pseudomonadati</taxon>
        <taxon>Pseudomonadota</taxon>
        <taxon>Gammaproteobacteria</taxon>
        <taxon>Pseudomonadales</taxon>
        <taxon>Pseudomonadaceae</taxon>
        <taxon>Pseudomonas</taxon>
    </lineage>
</organism>
<dbReference type="InterPro" id="IPR015262">
    <property type="entry name" value="tRNA_Ile_lys_synt_subst-bd"/>
</dbReference>
<dbReference type="SUPFAM" id="SSF52402">
    <property type="entry name" value="Adenine nucleotide alpha hydrolases-like"/>
    <property type="match status" value="1"/>
</dbReference>
<dbReference type="Pfam" id="PF11734">
    <property type="entry name" value="TilS_C"/>
    <property type="match status" value="1"/>
</dbReference>
<comment type="function">
    <text evidence="8">Ligates lysine onto the cytidine present at position 34 of the AUA codon-specific tRNA(Ile) that contains the anticodon CAU, in an ATP-dependent manner. Cytidine is converted to lysidine, thus changing the amino acid specificity of the tRNA from methionine to isoleucine.</text>
</comment>
<dbReference type="EC" id="6.3.4.19" evidence="8"/>
<feature type="binding site" evidence="8">
    <location>
        <begin position="25"/>
        <end position="30"/>
    </location>
    <ligand>
        <name>ATP</name>
        <dbReference type="ChEBI" id="CHEBI:30616"/>
    </ligand>
</feature>
<feature type="domain" description="Lysidine-tRNA(Ile) synthetase C-terminal" evidence="9">
    <location>
        <begin position="361"/>
        <end position="429"/>
    </location>
</feature>
<gene>
    <name evidence="8 10" type="primary">tilS</name>
    <name evidence="10" type="ORF">DBO85_04540</name>
</gene>
<accession>A0A2T5PCF6</accession>